<gene>
    <name evidence="1" type="ORF">A8926_3003</name>
</gene>
<evidence type="ECO:0000313" key="1">
    <source>
        <dbReference type="EMBL" id="PKW15310.1"/>
    </source>
</evidence>
<accession>A0A2N3XXF4</accession>
<dbReference type="RefSeq" id="WP_170121546.1">
    <property type="nucleotide sequence ID" value="NZ_CP061007.1"/>
</dbReference>
<evidence type="ECO:0000313" key="2">
    <source>
        <dbReference type="Proteomes" id="UP000233786"/>
    </source>
</evidence>
<dbReference type="EMBL" id="PJNB01000001">
    <property type="protein sequence ID" value="PKW15310.1"/>
    <property type="molecule type" value="Genomic_DNA"/>
</dbReference>
<proteinExistence type="predicted"/>
<organism evidence="1 2">
    <name type="scientific">Saccharopolyspora spinosa</name>
    <dbReference type="NCBI Taxonomy" id="60894"/>
    <lineage>
        <taxon>Bacteria</taxon>
        <taxon>Bacillati</taxon>
        <taxon>Actinomycetota</taxon>
        <taxon>Actinomycetes</taxon>
        <taxon>Pseudonocardiales</taxon>
        <taxon>Pseudonocardiaceae</taxon>
        <taxon>Saccharopolyspora</taxon>
    </lineage>
</organism>
<name>A0A2N3XXF4_SACSN</name>
<protein>
    <submittedName>
        <fullName evidence="1">Uncharacterized protein</fullName>
    </submittedName>
</protein>
<comment type="caution">
    <text evidence="1">The sequence shown here is derived from an EMBL/GenBank/DDBJ whole genome shotgun (WGS) entry which is preliminary data.</text>
</comment>
<dbReference type="AlphaFoldDB" id="A0A2N3XXF4"/>
<dbReference type="STRING" id="994479.GCA_000194155_02438"/>
<reference evidence="1" key="1">
    <citation type="submission" date="2017-12" db="EMBL/GenBank/DDBJ databases">
        <title>Sequencing the genomes of 1000 Actinobacteria strains.</title>
        <authorList>
            <person name="Klenk H.-P."/>
        </authorList>
    </citation>
    <scope>NUCLEOTIDE SEQUENCE [LARGE SCALE GENOMIC DNA]</scope>
    <source>
        <strain evidence="1">DSM 44228</strain>
    </source>
</reference>
<dbReference type="Proteomes" id="UP000233786">
    <property type="component" value="Unassembled WGS sequence"/>
</dbReference>
<sequence length="84" mass="9556">MMGAVQRDPATARAAIRAFVRANHPDVGGDPELFAAGLAELRGRRPCDRYDAPVVVVHRPRGIRGLVHRIRARWMRRKRPPRVR</sequence>
<keyword evidence="2" id="KW-1185">Reference proteome</keyword>